<dbReference type="RefSeq" id="WP_013708380.1">
    <property type="nucleotide sequence ID" value="NC_015389.1"/>
</dbReference>
<feature type="chain" id="PRO_5003282507" evidence="8">
    <location>
        <begin position="22"/>
        <end position="360"/>
    </location>
</feature>
<dbReference type="EMBL" id="CP002628">
    <property type="protein sequence ID" value="AEB06637.1"/>
    <property type="molecule type" value="Genomic_DNA"/>
</dbReference>
<evidence type="ECO:0000256" key="7">
    <source>
        <dbReference type="SAM" id="MobiDB-lite"/>
    </source>
</evidence>
<dbReference type="InterPro" id="IPR003760">
    <property type="entry name" value="PnrA-like"/>
</dbReference>
<keyword evidence="11" id="KW-1185">Reference proteome</keyword>
<dbReference type="HOGENOM" id="CLU_038813_0_2_11"/>
<feature type="domain" description="ABC transporter substrate-binding protein PnrA-like" evidence="9">
    <location>
        <begin position="52"/>
        <end position="347"/>
    </location>
</feature>
<dbReference type="STRING" id="700015.Corgl_0520"/>
<organism evidence="10 11">
    <name type="scientific">Coriobacterium glomerans (strain ATCC 49209 / DSM 20642 / JCM 10262 / PW2)</name>
    <dbReference type="NCBI Taxonomy" id="700015"/>
    <lineage>
        <taxon>Bacteria</taxon>
        <taxon>Bacillati</taxon>
        <taxon>Actinomycetota</taxon>
        <taxon>Coriobacteriia</taxon>
        <taxon>Coriobacteriales</taxon>
        <taxon>Coriobacteriaceae</taxon>
        <taxon>Coriobacterium</taxon>
    </lineage>
</organism>
<comment type="similarity">
    <text evidence="2">Belongs to the BMP lipoprotein family.</text>
</comment>
<dbReference type="Gene3D" id="3.40.50.2300">
    <property type="match status" value="2"/>
</dbReference>
<dbReference type="GO" id="GO:0005886">
    <property type="term" value="C:plasma membrane"/>
    <property type="evidence" value="ECO:0007669"/>
    <property type="project" value="UniProtKB-SubCell"/>
</dbReference>
<evidence type="ECO:0000256" key="3">
    <source>
        <dbReference type="ARBA" id="ARBA00022475"/>
    </source>
</evidence>
<dbReference type="SUPFAM" id="SSF53822">
    <property type="entry name" value="Periplasmic binding protein-like I"/>
    <property type="match status" value="1"/>
</dbReference>
<dbReference type="InterPro" id="IPR050957">
    <property type="entry name" value="BMP_lipoprotein"/>
</dbReference>
<evidence type="ECO:0000256" key="1">
    <source>
        <dbReference type="ARBA" id="ARBA00004193"/>
    </source>
</evidence>
<accession>F2NBA1</accession>
<evidence type="ECO:0000259" key="9">
    <source>
        <dbReference type="Pfam" id="PF02608"/>
    </source>
</evidence>
<evidence type="ECO:0000256" key="4">
    <source>
        <dbReference type="ARBA" id="ARBA00022729"/>
    </source>
</evidence>
<dbReference type="OrthoDB" id="9784230at2"/>
<evidence type="ECO:0000256" key="6">
    <source>
        <dbReference type="ARBA" id="ARBA00023288"/>
    </source>
</evidence>
<proteinExistence type="inferred from homology"/>
<name>F2NBA1_CORGP</name>
<evidence type="ECO:0000313" key="10">
    <source>
        <dbReference type="EMBL" id="AEB06637.1"/>
    </source>
</evidence>
<keyword evidence="3" id="KW-1003">Cell membrane</keyword>
<keyword evidence="5" id="KW-0472">Membrane</keyword>
<dbReference type="AlphaFoldDB" id="F2NBA1"/>
<protein>
    <submittedName>
        <fullName evidence="10">Nucleoside-binding protein</fullName>
    </submittedName>
</protein>
<dbReference type="KEGG" id="cgo:Corgl_0520"/>
<evidence type="ECO:0000313" key="11">
    <source>
        <dbReference type="Proteomes" id="UP000006851"/>
    </source>
</evidence>
<dbReference type="PANTHER" id="PTHR34296">
    <property type="entry name" value="TRANSCRIPTIONAL ACTIVATOR PROTEIN MED"/>
    <property type="match status" value="1"/>
</dbReference>
<dbReference type="InterPro" id="IPR028082">
    <property type="entry name" value="Peripla_BP_I"/>
</dbReference>
<dbReference type="PANTHER" id="PTHR34296:SF2">
    <property type="entry name" value="ABC TRANSPORTER GUANOSINE-BINDING PROTEIN NUPN"/>
    <property type="match status" value="1"/>
</dbReference>
<dbReference type="PROSITE" id="PS51257">
    <property type="entry name" value="PROKAR_LIPOPROTEIN"/>
    <property type="match status" value="1"/>
</dbReference>
<feature type="compositionally biased region" description="Basic and acidic residues" evidence="7">
    <location>
        <begin position="349"/>
        <end position="360"/>
    </location>
</feature>
<keyword evidence="6" id="KW-0449">Lipoprotein</keyword>
<evidence type="ECO:0000256" key="2">
    <source>
        <dbReference type="ARBA" id="ARBA00008610"/>
    </source>
</evidence>
<dbReference type="CDD" id="cd06354">
    <property type="entry name" value="PBP1_PrnA-like"/>
    <property type="match status" value="1"/>
</dbReference>
<dbReference type="Proteomes" id="UP000006851">
    <property type="component" value="Chromosome"/>
</dbReference>
<dbReference type="eggNOG" id="COG1744">
    <property type="taxonomic scope" value="Bacteria"/>
</dbReference>
<evidence type="ECO:0000256" key="8">
    <source>
        <dbReference type="SAM" id="SignalP"/>
    </source>
</evidence>
<feature type="region of interest" description="Disordered" evidence="7">
    <location>
        <begin position="338"/>
        <end position="360"/>
    </location>
</feature>
<evidence type="ECO:0000256" key="5">
    <source>
        <dbReference type="ARBA" id="ARBA00023136"/>
    </source>
</evidence>
<dbReference type="Pfam" id="PF02608">
    <property type="entry name" value="Bmp"/>
    <property type="match status" value="1"/>
</dbReference>
<reference evidence="11" key="1">
    <citation type="journal article" date="2013" name="Stand. Genomic Sci.">
        <title>Complete genome sequence of Coriobacterium glomerans type strain (PW2(T)) from the midgut of Pyrrhocoris apterus L. (red soldier bug).</title>
        <authorList>
            <person name="Stackebrandt E."/>
            <person name="Zeytun A."/>
            <person name="Lapidus A."/>
            <person name="Nolan M."/>
            <person name="Lucas S."/>
            <person name="Hammon N."/>
            <person name="Deshpande S."/>
            <person name="Cheng J.F."/>
            <person name="Tapia R."/>
            <person name="Goodwin L.A."/>
            <person name="Pitluck S."/>
            <person name="Liolios K."/>
            <person name="Pagani I."/>
            <person name="Ivanova N."/>
            <person name="Mavromatis K."/>
            <person name="Mikhailova N."/>
            <person name="Huntemann M."/>
            <person name="Pati A."/>
            <person name="Chen A."/>
            <person name="Palaniappan K."/>
            <person name="Chang Y.J."/>
            <person name="Land M."/>
            <person name="Hauser L."/>
            <person name="Rohde M."/>
            <person name="Pukall R."/>
            <person name="Goker M."/>
            <person name="Detter J.C."/>
            <person name="Woyke T."/>
            <person name="Bristow J."/>
            <person name="Eisen J.A."/>
            <person name="Markowitz V."/>
            <person name="Hugenholtz P."/>
            <person name="Kyrpides N.C."/>
            <person name="Klenk H.P."/>
        </authorList>
    </citation>
    <scope>NUCLEOTIDE SEQUENCE</scope>
    <source>
        <strain evidence="11">ATCC 49209 / DSM 20642 / JCM 10262 / PW2</strain>
    </source>
</reference>
<gene>
    <name evidence="10" type="ordered locus">Corgl_0520</name>
</gene>
<feature type="signal peptide" evidence="8">
    <location>
        <begin position="1"/>
        <end position="21"/>
    </location>
</feature>
<comment type="subcellular location">
    <subcellularLocation>
        <location evidence="1">Cell membrane</location>
        <topology evidence="1">Lipid-anchor</topology>
    </subcellularLocation>
</comment>
<sequence length="360" mass="37775">MRKIGGIGKTLVAGAASIVVAATLVACGGTANKGGGSTGSAADGGGTYKISMVTDVGGVNDQSFNQLSWEGLQKLEKDGGVKVGYTESKQESDYPTNLDRAVDGKNNLVWGVGYAMADAVKTAAKQNPDVNFAIIDDAGDTSISNLTGLMFRSQESSFVAGFIAASQSKTGKVGFVGGQVSDIVDMFEWGYKAGVDYANKENGTNVTVSSQYTESFTDEAKGKAIAAKMYSDGCDVIFHAAGGAGKGVIDAAKDANKLIIGVDSDQYRYAPKNMLTSALKNVDTAVVDISKRIRKGEKLGGKTITLGMEDGAVGLAPEHDLMDDKVYDAAQKLMDKIKKGDVKPPANEKQYDTWHAELEK</sequence>
<keyword evidence="4 8" id="KW-0732">Signal</keyword>